<sequence>MNKLKLVWWLLNLCLLAAGVVAIGYAAVVSKGEDLLISMAVTKHDEKIGTFTGACLLASFLLSIVAITRPVYRNKLLIAFNWTLVVNMCVATAVGTSIWFVSLRQRNHFAKVWVKQSPNEQAHLQNKFSCCGYYNATTEGLFMTALGFCADTEFAEAQRGCIDEITTRTDYTLENVFTSIYGFVGIVGALFLATVCVINERKLEVRFAKIDAKRGGSGFV</sequence>
<reference evidence="2" key="1">
    <citation type="submission" date="2020-04" db="EMBL/GenBank/DDBJ databases">
        <title>Analysis of mating type loci in Filobasidium floriforme.</title>
        <authorList>
            <person name="Nowrousian M."/>
        </authorList>
    </citation>
    <scope>NUCLEOTIDE SEQUENCE</scope>
    <source>
        <strain evidence="2">CBS 6242</strain>
    </source>
</reference>
<keyword evidence="1" id="KW-0472">Membrane</keyword>
<dbReference type="EMBL" id="JABELV010000055">
    <property type="protein sequence ID" value="KAG7549021.1"/>
    <property type="molecule type" value="Genomic_DNA"/>
</dbReference>
<gene>
    <name evidence="2" type="ORF">FFLO_03134</name>
</gene>
<feature type="transmembrane region" description="Helical" evidence="1">
    <location>
        <begin position="7"/>
        <end position="28"/>
    </location>
</feature>
<dbReference type="AlphaFoldDB" id="A0A8K0JMT1"/>
<evidence type="ECO:0008006" key="4">
    <source>
        <dbReference type="Google" id="ProtNLM"/>
    </source>
</evidence>
<feature type="transmembrane region" description="Helical" evidence="1">
    <location>
        <begin position="180"/>
        <end position="199"/>
    </location>
</feature>
<evidence type="ECO:0000313" key="3">
    <source>
        <dbReference type="Proteomes" id="UP000812966"/>
    </source>
</evidence>
<name>A0A8K0JMT1_9TREE</name>
<evidence type="ECO:0000313" key="2">
    <source>
        <dbReference type="EMBL" id="KAG7549021.1"/>
    </source>
</evidence>
<proteinExistence type="predicted"/>
<keyword evidence="3" id="KW-1185">Reference proteome</keyword>
<keyword evidence="1" id="KW-1133">Transmembrane helix</keyword>
<feature type="transmembrane region" description="Helical" evidence="1">
    <location>
        <begin position="79"/>
        <end position="101"/>
    </location>
</feature>
<feature type="transmembrane region" description="Helical" evidence="1">
    <location>
        <begin position="48"/>
        <end position="67"/>
    </location>
</feature>
<evidence type="ECO:0000256" key="1">
    <source>
        <dbReference type="SAM" id="Phobius"/>
    </source>
</evidence>
<protein>
    <recommendedName>
        <fullName evidence="4">Tetraspanin</fullName>
    </recommendedName>
</protein>
<accession>A0A8K0JMT1</accession>
<dbReference type="OrthoDB" id="2279611at2759"/>
<dbReference type="Proteomes" id="UP000812966">
    <property type="component" value="Unassembled WGS sequence"/>
</dbReference>
<comment type="caution">
    <text evidence="2">The sequence shown here is derived from an EMBL/GenBank/DDBJ whole genome shotgun (WGS) entry which is preliminary data.</text>
</comment>
<organism evidence="2 3">
    <name type="scientific">Filobasidium floriforme</name>
    <dbReference type="NCBI Taxonomy" id="5210"/>
    <lineage>
        <taxon>Eukaryota</taxon>
        <taxon>Fungi</taxon>
        <taxon>Dikarya</taxon>
        <taxon>Basidiomycota</taxon>
        <taxon>Agaricomycotina</taxon>
        <taxon>Tremellomycetes</taxon>
        <taxon>Filobasidiales</taxon>
        <taxon>Filobasidiaceae</taxon>
        <taxon>Filobasidium</taxon>
    </lineage>
</organism>
<keyword evidence="1" id="KW-0812">Transmembrane</keyword>